<dbReference type="SUPFAM" id="SSF53098">
    <property type="entry name" value="Ribonuclease H-like"/>
    <property type="match status" value="1"/>
</dbReference>
<comment type="similarity">
    <text evidence="7">Belongs to the argonaute family. Piwi subfamily.</text>
</comment>
<dbReference type="PROSITE" id="PS50821">
    <property type="entry name" value="PAZ"/>
    <property type="match status" value="1"/>
</dbReference>
<keyword evidence="2" id="KW-0217">Developmental protein</keyword>
<name>T1KZ60_TETUR</name>
<dbReference type="GO" id="GO:0140965">
    <property type="term" value="P:secondary piRNA processing"/>
    <property type="evidence" value="ECO:0007669"/>
    <property type="project" value="UniProtKB-ARBA"/>
</dbReference>
<dbReference type="Pfam" id="PF02171">
    <property type="entry name" value="Piwi"/>
    <property type="match status" value="1"/>
</dbReference>
<keyword evidence="3" id="KW-0963">Cytoplasm</keyword>
<feature type="compositionally biased region" description="Low complexity" evidence="8">
    <location>
        <begin position="10"/>
        <end position="23"/>
    </location>
</feature>
<proteinExistence type="inferred from homology"/>
<dbReference type="GO" id="GO:0030154">
    <property type="term" value="P:cell differentiation"/>
    <property type="evidence" value="ECO:0007669"/>
    <property type="project" value="UniProtKB-KW"/>
</dbReference>
<dbReference type="Pfam" id="PF02170">
    <property type="entry name" value="PAZ"/>
    <property type="match status" value="1"/>
</dbReference>
<evidence type="ECO:0000256" key="7">
    <source>
        <dbReference type="ARBA" id="ARBA00038291"/>
    </source>
</evidence>
<organism evidence="11 12">
    <name type="scientific">Tetranychus urticae</name>
    <name type="common">Two-spotted spider mite</name>
    <dbReference type="NCBI Taxonomy" id="32264"/>
    <lineage>
        <taxon>Eukaryota</taxon>
        <taxon>Metazoa</taxon>
        <taxon>Ecdysozoa</taxon>
        <taxon>Arthropoda</taxon>
        <taxon>Chelicerata</taxon>
        <taxon>Arachnida</taxon>
        <taxon>Acari</taxon>
        <taxon>Acariformes</taxon>
        <taxon>Trombidiformes</taxon>
        <taxon>Prostigmata</taxon>
        <taxon>Eleutherengona</taxon>
        <taxon>Raphignathae</taxon>
        <taxon>Tetranychoidea</taxon>
        <taxon>Tetranychidae</taxon>
        <taxon>Tetranychus</taxon>
    </lineage>
</organism>
<dbReference type="SMART" id="SM00949">
    <property type="entry name" value="PAZ"/>
    <property type="match status" value="1"/>
</dbReference>
<dbReference type="CDD" id="cd04658">
    <property type="entry name" value="Piwi_piwi-like_Euk"/>
    <property type="match status" value="1"/>
</dbReference>
<dbReference type="EnsemblMetazoa" id="tetur28g00450.1">
    <property type="protein sequence ID" value="tetur28g00450.1"/>
    <property type="gene ID" value="tetur28g00450"/>
</dbReference>
<dbReference type="GO" id="GO:0003723">
    <property type="term" value="F:RNA binding"/>
    <property type="evidence" value="ECO:0007669"/>
    <property type="project" value="UniProtKB-KW"/>
</dbReference>
<dbReference type="Gene3D" id="3.40.50.2300">
    <property type="match status" value="1"/>
</dbReference>
<dbReference type="PANTHER" id="PTHR22891">
    <property type="entry name" value="EUKARYOTIC TRANSLATION INITIATION FACTOR 2C"/>
    <property type="match status" value="1"/>
</dbReference>
<reference evidence="11" key="2">
    <citation type="submission" date="2015-06" db="UniProtKB">
        <authorList>
            <consortium name="EnsemblMetazoa"/>
        </authorList>
    </citation>
    <scope>IDENTIFICATION</scope>
</reference>
<keyword evidence="4" id="KW-0221">Differentiation</keyword>
<dbReference type="GO" id="GO:0005737">
    <property type="term" value="C:cytoplasm"/>
    <property type="evidence" value="ECO:0007669"/>
    <property type="project" value="UniProtKB-SubCell"/>
</dbReference>
<evidence type="ECO:0000259" key="10">
    <source>
        <dbReference type="PROSITE" id="PS50822"/>
    </source>
</evidence>
<feature type="domain" description="Piwi" evidence="10">
    <location>
        <begin position="490"/>
        <end position="782"/>
    </location>
</feature>
<dbReference type="EMBL" id="CAEY01000736">
    <property type="status" value="NOT_ANNOTATED_CDS"/>
    <property type="molecule type" value="Genomic_DNA"/>
</dbReference>
<reference evidence="12" key="1">
    <citation type="submission" date="2011-08" db="EMBL/GenBank/DDBJ databases">
        <authorList>
            <person name="Rombauts S."/>
        </authorList>
    </citation>
    <scope>NUCLEOTIDE SEQUENCE</scope>
    <source>
        <strain evidence="12">London</strain>
    </source>
</reference>
<dbReference type="Gene3D" id="3.30.420.10">
    <property type="entry name" value="Ribonuclease H-like superfamily/Ribonuclease H"/>
    <property type="match status" value="1"/>
</dbReference>
<protein>
    <submittedName>
        <fullName evidence="11">Uncharacterized protein</fullName>
    </submittedName>
</protein>
<dbReference type="Pfam" id="PF23278">
    <property type="entry name" value="Piwi_N"/>
    <property type="match status" value="1"/>
</dbReference>
<dbReference type="Proteomes" id="UP000015104">
    <property type="component" value="Unassembled WGS sequence"/>
</dbReference>
<evidence type="ECO:0000313" key="12">
    <source>
        <dbReference type="Proteomes" id="UP000015104"/>
    </source>
</evidence>
<evidence type="ECO:0000256" key="6">
    <source>
        <dbReference type="ARBA" id="ARBA00023158"/>
    </source>
</evidence>
<dbReference type="SUPFAM" id="SSF101690">
    <property type="entry name" value="PAZ domain"/>
    <property type="match status" value="1"/>
</dbReference>
<keyword evidence="12" id="KW-1185">Reference proteome</keyword>
<dbReference type="InterPro" id="IPR012337">
    <property type="entry name" value="RNaseH-like_sf"/>
</dbReference>
<dbReference type="InterPro" id="IPR003100">
    <property type="entry name" value="PAZ_dom"/>
</dbReference>
<evidence type="ECO:0000256" key="5">
    <source>
        <dbReference type="ARBA" id="ARBA00022884"/>
    </source>
</evidence>
<evidence type="ECO:0000313" key="11">
    <source>
        <dbReference type="EnsemblMetazoa" id="tetur28g00450.1"/>
    </source>
</evidence>
<dbReference type="InterPro" id="IPR036397">
    <property type="entry name" value="RNaseH_sf"/>
</dbReference>
<evidence type="ECO:0000256" key="1">
    <source>
        <dbReference type="ARBA" id="ARBA00004496"/>
    </source>
</evidence>
<dbReference type="InterPro" id="IPR036085">
    <property type="entry name" value="PAZ_dom_sf"/>
</dbReference>
<dbReference type="CDD" id="cd02845">
    <property type="entry name" value="PAZ_piwi_like"/>
    <property type="match status" value="1"/>
</dbReference>
<dbReference type="STRING" id="32264.T1KZ60"/>
<comment type="subcellular location">
    <subcellularLocation>
        <location evidence="1">Cytoplasm</location>
    </subcellularLocation>
</comment>
<evidence type="ECO:0000259" key="9">
    <source>
        <dbReference type="PROSITE" id="PS50821"/>
    </source>
</evidence>
<sequence>MQMDSSETPSGSFRGRGRSSQFGAQEPIRTIPPDLVSKVGQGGTAVRLYSNYFSMMTPNDTIVHGYHVTFDPIVESPKIRRGLLFSHRDVFDSTYIFDGGADLKALKEIPEPLTLFATTQHTNQNIEITIKYTGPISWGHPEMMRLYNTQMRRNLRHIGMTQIGSDFYNASEKKSIPDYRVEVWPGILTAINEHDGGIMAVVSCCHKIIRKDSALDILKRLWQQDRQNFQNNSRSELSGSIVMSHYNKKTYQIDDVIFQRNPVTYRFDKQGTSISLKDYYKDQYKIDVKDDNQPLLLVKPTDRQRRGGIEQDIVLIPELCVLTGITEAMKNDMSFRRELDRHVRLDPVRRLQEMQKNIAKIMSNDQVKSEMERWGIALDPRPAEITGRVLPPEQIFMADETNGIPYQQQSGSFDSSIRSQRLIAPVALEYWVIVAPMREKGTIEQYLDSLVNVARPLGIKIGPPKFFWLENDRTSTYIENFRKIPSGAKMVHVVVPNNNKDRYSAIKHYFCCEQPCPSQVLTLRVLNKKQLTIATKLVLQMSIKMGAQAWTVHIPAQNTMFVGYNTCKDTSKKGRTVGAFVCSTNARSTSWFSQVSYHKTFEEMSSNFTANFKSGLKAWNRENGRFPERIIIYRDGVSEGQIGFIYKTELKQILDLLGEHEDLKEAGIAFTIVNKRVNARFFLRPGPRDPVKNPTAGTVIDSVVTRKERYDFYLISQSVRFGTVNPTMYNIIKDTTRWKPIHHQLLAYKLCHLYYNWTGTISVPAPCHYAYKLAFLIGNCIHQEPNHALANQLYFL</sequence>
<evidence type="ECO:0000256" key="8">
    <source>
        <dbReference type="SAM" id="MobiDB-lite"/>
    </source>
</evidence>
<feature type="region of interest" description="Disordered" evidence="8">
    <location>
        <begin position="1"/>
        <end position="36"/>
    </location>
</feature>
<dbReference type="SMART" id="SM00950">
    <property type="entry name" value="Piwi"/>
    <property type="match status" value="1"/>
</dbReference>
<dbReference type="FunFam" id="2.170.260.10:FF:000003">
    <property type="entry name" value="Piwi-like RNA-mediated gene silencing 2"/>
    <property type="match status" value="1"/>
</dbReference>
<accession>T1KZ60</accession>
<keyword evidence="6" id="KW-0943">RNA-mediated gene silencing</keyword>
<evidence type="ECO:0000256" key="2">
    <source>
        <dbReference type="ARBA" id="ARBA00022473"/>
    </source>
</evidence>
<dbReference type="Gene3D" id="2.170.260.10">
    <property type="entry name" value="paz domain"/>
    <property type="match status" value="1"/>
</dbReference>
<dbReference type="eggNOG" id="KOG1042">
    <property type="taxonomic scope" value="Eukaryota"/>
</dbReference>
<dbReference type="InterPro" id="IPR003165">
    <property type="entry name" value="Piwi"/>
</dbReference>
<dbReference type="FunFam" id="3.30.420.10:FF:000014">
    <property type="entry name" value="Piwi-like RNA-mediated gene silencing 1"/>
    <property type="match status" value="1"/>
</dbReference>
<dbReference type="PROSITE" id="PS50822">
    <property type="entry name" value="PIWI"/>
    <property type="match status" value="1"/>
</dbReference>
<evidence type="ECO:0000256" key="4">
    <source>
        <dbReference type="ARBA" id="ARBA00022782"/>
    </source>
</evidence>
<dbReference type="AlphaFoldDB" id="T1KZ60"/>
<keyword evidence="5" id="KW-0694">RNA-binding</keyword>
<feature type="domain" description="PAZ" evidence="9">
    <location>
        <begin position="213"/>
        <end position="324"/>
    </location>
</feature>
<dbReference type="HOGENOM" id="CLU_008813_0_0_1"/>
<evidence type="ECO:0000256" key="3">
    <source>
        <dbReference type="ARBA" id="ARBA00022490"/>
    </source>
</evidence>